<reference evidence="2" key="2">
    <citation type="submission" date="2025-09" db="UniProtKB">
        <authorList>
            <consortium name="Ensembl"/>
        </authorList>
    </citation>
    <scope>IDENTIFICATION</scope>
</reference>
<evidence type="ECO:0000313" key="3">
    <source>
        <dbReference type="Proteomes" id="UP000264800"/>
    </source>
</evidence>
<feature type="region of interest" description="Disordered" evidence="1">
    <location>
        <begin position="1"/>
        <end position="54"/>
    </location>
</feature>
<sequence length="218" mass="24901">MYSGLLPKGLTEAELSSDPEEENADGKKELTEDLSRSVSNSAPRGDADNDSCSLPGISAEMWLKFQDLRKKKSEIKGVKILEKRSRRHRRGRRCEEAAETRRSQDDCEKHWNDLKQYFNVNDRFLPPACSRPPPQSGLEKSMEKAIAEGDVAKAEEMSDRLATREMAVRVSQAASCRDFVQQKEEEEAVRAAQKRKKQLSWGFEAKQRWETKSNMGFM</sequence>
<dbReference type="Ensembl" id="ENSKMAT00000010145.1">
    <property type="protein sequence ID" value="ENSKMAP00000009984.1"/>
    <property type="gene ID" value="ENSKMAG00000007505.1"/>
</dbReference>
<dbReference type="STRING" id="37003.ENSKMAP00000009984"/>
<name>A0A3Q3AFC1_KRYMA</name>
<accession>A0A3Q3AFC1</accession>
<dbReference type="OMA" id="REKHWKE"/>
<dbReference type="AlphaFoldDB" id="A0A3Q3AFC1"/>
<feature type="compositionally biased region" description="Basic and acidic residues" evidence="1">
    <location>
        <begin position="24"/>
        <end position="35"/>
    </location>
</feature>
<keyword evidence="3" id="KW-1185">Reference proteome</keyword>
<dbReference type="RefSeq" id="XP_017279734.1">
    <property type="nucleotide sequence ID" value="XM_017424245.3"/>
</dbReference>
<organism evidence="2 3">
    <name type="scientific">Kryptolebias marmoratus</name>
    <name type="common">Mangrove killifish</name>
    <name type="synonym">Rivulus marmoratus</name>
    <dbReference type="NCBI Taxonomy" id="37003"/>
    <lineage>
        <taxon>Eukaryota</taxon>
        <taxon>Metazoa</taxon>
        <taxon>Chordata</taxon>
        <taxon>Craniata</taxon>
        <taxon>Vertebrata</taxon>
        <taxon>Euteleostomi</taxon>
        <taxon>Actinopterygii</taxon>
        <taxon>Neopterygii</taxon>
        <taxon>Teleostei</taxon>
        <taxon>Neoteleostei</taxon>
        <taxon>Acanthomorphata</taxon>
        <taxon>Ovalentaria</taxon>
        <taxon>Atherinomorphae</taxon>
        <taxon>Cyprinodontiformes</taxon>
        <taxon>Rivulidae</taxon>
        <taxon>Kryptolebias</taxon>
    </lineage>
</organism>
<reference evidence="2" key="1">
    <citation type="submission" date="2025-08" db="UniProtKB">
        <authorList>
            <consortium name="Ensembl"/>
        </authorList>
    </citation>
    <scope>IDENTIFICATION</scope>
</reference>
<dbReference type="PANTHER" id="PTHR14386">
    <property type="entry name" value="PROTEIN FAM204A"/>
    <property type="match status" value="1"/>
</dbReference>
<dbReference type="InterPro" id="IPR037690">
    <property type="entry name" value="FAM204A"/>
</dbReference>
<dbReference type="PANTHER" id="PTHR14386:SF2">
    <property type="entry name" value="PROTEIN FAM204A"/>
    <property type="match status" value="1"/>
</dbReference>
<dbReference type="CTD" id="63877"/>
<protein>
    <submittedName>
        <fullName evidence="2">Family with sequence similarity 204 member A</fullName>
    </submittedName>
</protein>
<dbReference type="KEGG" id="kmr:108240643"/>
<proteinExistence type="predicted"/>
<dbReference type="OrthoDB" id="2418792at2759"/>
<evidence type="ECO:0000256" key="1">
    <source>
        <dbReference type="SAM" id="MobiDB-lite"/>
    </source>
</evidence>
<dbReference type="GeneID" id="108240643"/>
<dbReference type="Proteomes" id="UP000264800">
    <property type="component" value="Unplaced"/>
</dbReference>
<evidence type="ECO:0000313" key="2">
    <source>
        <dbReference type="Ensembl" id="ENSKMAP00000009984.1"/>
    </source>
</evidence>
<dbReference type="GeneTree" id="ENSGT00390000008978"/>